<comment type="similarity">
    <text evidence="1 2">Belongs to the anti-sigma-factor antagonist family.</text>
</comment>
<accession>A0A895YD85</accession>
<sequence>MSLSIGTTKSFTGEVEISPRGEIDVDTAHEVREAVAAVMKDNPPTQINLNLRHVSFIDSVGISALVAGFQAAKVGGVKLIVTEPSRFVHRQLWVTGLLGLFGAPEPADGPGPAEPAMIREPAPVREPAGFGEPVVLREPAGVADGLG</sequence>
<dbReference type="Gene3D" id="3.30.750.24">
    <property type="entry name" value="STAS domain"/>
    <property type="match status" value="1"/>
</dbReference>
<dbReference type="CDD" id="cd07043">
    <property type="entry name" value="STAS_anti-anti-sigma_factors"/>
    <property type="match status" value="1"/>
</dbReference>
<dbReference type="PANTHER" id="PTHR33495">
    <property type="entry name" value="ANTI-SIGMA FACTOR ANTAGONIST TM_1081-RELATED-RELATED"/>
    <property type="match status" value="1"/>
</dbReference>
<feature type="domain" description="STAS" evidence="3">
    <location>
        <begin position="21"/>
        <end position="97"/>
    </location>
</feature>
<dbReference type="AlphaFoldDB" id="A0A895YD85"/>
<dbReference type="EMBL" id="CP070499">
    <property type="protein sequence ID" value="QSB13339.1"/>
    <property type="molecule type" value="Genomic_DNA"/>
</dbReference>
<dbReference type="Proteomes" id="UP000662857">
    <property type="component" value="Chromosome"/>
</dbReference>
<evidence type="ECO:0000256" key="2">
    <source>
        <dbReference type="RuleBase" id="RU003749"/>
    </source>
</evidence>
<dbReference type="PROSITE" id="PS50801">
    <property type="entry name" value="STAS"/>
    <property type="match status" value="1"/>
</dbReference>
<dbReference type="InterPro" id="IPR002645">
    <property type="entry name" value="STAS_dom"/>
</dbReference>
<evidence type="ECO:0000313" key="5">
    <source>
        <dbReference type="Proteomes" id="UP000662857"/>
    </source>
</evidence>
<dbReference type="NCBIfam" id="TIGR00377">
    <property type="entry name" value="ant_ant_sig"/>
    <property type="match status" value="1"/>
</dbReference>
<evidence type="ECO:0000259" key="3">
    <source>
        <dbReference type="PROSITE" id="PS50801"/>
    </source>
</evidence>
<evidence type="ECO:0000313" key="4">
    <source>
        <dbReference type="EMBL" id="QSB13339.1"/>
    </source>
</evidence>
<dbReference type="Pfam" id="PF01740">
    <property type="entry name" value="STAS"/>
    <property type="match status" value="1"/>
</dbReference>
<protein>
    <recommendedName>
        <fullName evidence="2">Anti-sigma factor antagonist</fullName>
    </recommendedName>
</protein>
<keyword evidence="5" id="KW-1185">Reference proteome</keyword>
<reference evidence="4" key="1">
    <citation type="submission" date="2021-02" db="EMBL/GenBank/DDBJ databases">
        <title>Natrosporangium hydrolyticum gen. nov., sp. nov, a haloalkaliphilic actinobacterium from a soda solonchak soil.</title>
        <authorList>
            <person name="Sorokin D.Y."/>
            <person name="Khijniak T.V."/>
            <person name="Zakharycheva A.P."/>
            <person name="Boueva O.V."/>
            <person name="Ariskina E.V."/>
            <person name="Hahnke R.L."/>
            <person name="Bunk B."/>
            <person name="Sproer C."/>
            <person name="Schumann P."/>
            <person name="Evtushenko L.I."/>
            <person name="Kublanov I.V."/>
        </authorList>
    </citation>
    <scope>NUCLEOTIDE SEQUENCE</scope>
    <source>
        <strain evidence="4">DSM 106523</strain>
    </source>
</reference>
<gene>
    <name evidence="4" type="ORF">JQS43_17125</name>
</gene>
<dbReference type="KEGG" id="nhy:JQS43_17125"/>
<organism evidence="4 5">
    <name type="scientific">Natronosporangium hydrolyticum</name>
    <dbReference type="NCBI Taxonomy" id="2811111"/>
    <lineage>
        <taxon>Bacteria</taxon>
        <taxon>Bacillati</taxon>
        <taxon>Actinomycetota</taxon>
        <taxon>Actinomycetes</taxon>
        <taxon>Micromonosporales</taxon>
        <taxon>Micromonosporaceae</taxon>
        <taxon>Natronosporangium</taxon>
    </lineage>
</organism>
<name>A0A895YD85_9ACTN</name>
<dbReference type="SUPFAM" id="SSF52091">
    <property type="entry name" value="SpoIIaa-like"/>
    <property type="match status" value="1"/>
</dbReference>
<evidence type="ECO:0000256" key="1">
    <source>
        <dbReference type="ARBA" id="ARBA00009013"/>
    </source>
</evidence>
<proteinExistence type="inferred from homology"/>
<dbReference type="GO" id="GO:0043856">
    <property type="term" value="F:anti-sigma factor antagonist activity"/>
    <property type="evidence" value="ECO:0007669"/>
    <property type="project" value="InterPro"/>
</dbReference>
<dbReference type="InterPro" id="IPR036513">
    <property type="entry name" value="STAS_dom_sf"/>
</dbReference>
<dbReference type="InterPro" id="IPR003658">
    <property type="entry name" value="Anti-sigma_ant"/>
</dbReference>
<dbReference type="PANTHER" id="PTHR33495:SF2">
    <property type="entry name" value="ANTI-SIGMA FACTOR ANTAGONIST TM_1081-RELATED"/>
    <property type="match status" value="1"/>
</dbReference>